<organism evidence="3 4">
    <name type="scientific">Panagrellus redivivus</name>
    <name type="common">Microworm</name>
    <dbReference type="NCBI Taxonomy" id="6233"/>
    <lineage>
        <taxon>Eukaryota</taxon>
        <taxon>Metazoa</taxon>
        <taxon>Ecdysozoa</taxon>
        <taxon>Nematoda</taxon>
        <taxon>Chromadorea</taxon>
        <taxon>Rhabditida</taxon>
        <taxon>Tylenchina</taxon>
        <taxon>Panagrolaimomorpha</taxon>
        <taxon>Panagrolaimoidea</taxon>
        <taxon>Panagrolaimidae</taxon>
        <taxon>Panagrellus</taxon>
    </lineage>
</organism>
<reference evidence="4" key="2">
    <citation type="submission" date="2020-10" db="UniProtKB">
        <authorList>
            <consortium name="WormBaseParasite"/>
        </authorList>
    </citation>
    <scope>IDENTIFICATION</scope>
</reference>
<accession>A0A7E4V0H2</accession>
<sequence>MSYLTLAQKLGLCTLAMIPVTSTPIIAPQATSESASTVEITSTEIAPRTIIALPPSGNLIHTLRAKAAKTAIRHKPVEDISISFNNGSQYRSYSPDRSPNANVWQVHYPPRLNQVTAFFEKNKNSSPGSVEAPIAAKEMFVLNGMTPTPPSTHFSMDEETEESTLSELSNTASTSSTAVVTVPKKNENTTPNRAIVTPQGKWRPWYLGGFGDAKSDDKFKMPLYHGA</sequence>
<keyword evidence="2" id="KW-0732">Signal</keyword>
<feature type="region of interest" description="Disordered" evidence="1">
    <location>
        <begin position="148"/>
        <end position="179"/>
    </location>
</feature>
<feature type="chain" id="PRO_5029011027" evidence="2">
    <location>
        <begin position="23"/>
        <end position="227"/>
    </location>
</feature>
<name>A0A7E4V0H2_PANRE</name>
<dbReference type="Proteomes" id="UP000492821">
    <property type="component" value="Unassembled WGS sequence"/>
</dbReference>
<protein>
    <submittedName>
        <fullName evidence="4">Secreted protein</fullName>
    </submittedName>
</protein>
<evidence type="ECO:0000256" key="2">
    <source>
        <dbReference type="SAM" id="SignalP"/>
    </source>
</evidence>
<proteinExistence type="predicted"/>
<reference evidence="3" key="1">
    <citation type="journal article" date="2013" name="Genetics">
        <title>The draft genome and transcriptome of Panagrellus redivivus are shaped by the harsh demands of a free-living lifestyle.</title>
        <authorList>
            <person name="Srinivasan J."/>
            <person name="Dillman A.R."/>
            <person name="Macchietto M.G."/>
            <person name="Heikkinen L."/>
            <person name="Lakso M."/>
            <person name="Fracchia K.M."/>
            <person name="Antoshechkin I."/>
            <person name="Mortazavi A."/>
            <person name="Wong G."/>
            <person name="Sternberg P.W."/>
        </authorList>
    </citation>
    <scope>NUCLEOTIDE SEQUENCE [LARGE SCALE GENOMIC DNA]</scope>
    <source>
        <strain evidence="3">MT8872</strain>
    </source>
</reference>
<evidence type="ECO:0000256" key="1">
    <source>
        <dbReference type="SAM" id="MobiDB-lite"/>
    </source>
</evidence>
<feature type="signal peptide" evidence="2">
    <location>
        <begin position="1"/>
        <end position="22"/>
    </location>
</feature>
<evidence type="ECO:0000313" key="4">
    <source>
        <dbReference type="WBParaSite" id="Pan_g14691.t1"/>
    </source>
</evidence>
<dbReference type="WBParaSite" id="Pan_g14691.t1">
    <property type="protein sequence ID" value="Pan_g14691.t1"/>
    <property type="gene ID" value="Pan_g14691"/>
</dbReference>
<evidence type="ECO:0000313" key="3">
    <source>
        <dbReference type="Proteomes" id="UP000492821"/>
    </source>
</evidence>
<dbReference type="AlphaFoldDB" id="A0A7E4V0H2"/>
<feature type="compositionally biased region" description="Low complexity" evidence="1">
    <location>
        <begin position="165"/>
        <end position="179"/>
    </location>
</feature>
<keyword evidence="3" id="KW-1185">Reference proteome</keyword>